<evidence type="ECO:0000313" key="4">
    <source>
        <dbReference type="Proteomes" id="UP001159405"/>
    </source>
</evidence>
<evidence type="ECO:0000259" key="2">
    <source>
        <dbReference type="PROSITE" id="PS51725"/>
    </source>
</evidence>
<feature type="domain" description="ABM" evidence="2">
    <location>
        <begin position="231"/>
        <end position="319"/>
    </location>
</feature>
<dbReference type="PROSITE" id="PS50222">
    <property type="entry name" value="EF_HAND_2"/>
    <property type="match status" value="1"/>
</dbReference>
<organism evidence="3 4">
    <name type="scientific">Porites lobata</name>
    <dbReference type="NCBI Taxonomy" id="104759"/>
    <lineage>
        <taxon>Eukaryota</taxon>
        <taxon>Metazoa</taxon>
        <taxon>Cnidaria</taxon>
        <taxon>Anthozoa</taxon>
        <taxon>Hexacorallia</taxon>
        <taxon>Scleractinia</taxon>
        <taxon>Fungiina</taxon>
        <taxon>Poritidae</taxon>
        <taxon>Porites</taxon>
    </lineage>
</organism>
<reference evidence="3 4" key="1">
    <citation type="submission" date="2022-05" db="EMBL/GenBank/DDBJ databases">
        <authorList>
            <consortium name="Genoscope - CEA"/>
            <person name="William W."/>
        </authorList>
    </citation>
    <scope>NUCLEOTIDE SEQUENCE [LARGE SCALE GENOMIC DNA]</scope>
</reference>
<dbReference type="Gene3D" id="3.30.70.100">
    <property type="match status" value="1"/>
</dbReference>
<proteinExistence type="predicted"/>
<dbReference type="PANTHER" id="PTHR12178:SF10">
    <property type="entry name" value="N-TERMINAL EF-HAND CALCIUM-BINDING PROTEIN 1-LIKE ISOFORM X1"/>
    <property type="match status" value="1"/>
</dbReference>
<dbReference type="InterPro" id="IPR039862">
    <property type="entry name" value="NECAB1/2/3"/>
</dbReference>
<dbReference type="InterPro" id="IPR011008">
    <property type="entry name" value="Dimeric_a/b-barrel"/>
</dbReference>
<dbReference type="SUPFAM" id="SSF54909">
    <property type="entry name" value="Dimeric alpha+beta barrel"/>
    <property type="match status" value="1"/>
</dbReference>
<evidence type="ECO:0000313" key="3">
    <source>
        <dbReference type="EMBL" id="CAH3183443.1"/>
    </source>
</evidence>
<dbReference type="Proteomes" id="UP001159405">
    <property type="component" value="Unassembled WGS sequence"/>
</dbReference>
<dbReference type="InterPro" id="IPR002048">
    <property type="entry name" value="EF_hand_dom"/>
</dbReference>
<evidence type="ECO:0000259" key="1">
    <source>
        <dbReference type="PROSITE" id="PS50222"/>
    </source>
</evidence>
<feature type="domain" description="EF-hand" evidence="1">
    <location>
        <begin position="12"/>
        <end position="47"/>
    </location>
</feature>
<dbReference type="Pfam" id="PF03992">
    <property type="entry name" value="ABM"/>
    <property type="match status" value="1"/>
</dbReference>
<dbReference type="InterPro" id="IPR007138">
    <property type="entry name" value="ABM_dom"/>
</dbReference>
<gene>
    <name evidence="3" type="ORF">PLOB_00028563</name>
</gene>
<dbReference type="SUPFAM" id="SSF47473">
    <property type="entry name" value="EF-hand"/>
    <property type="match status" value="1"/>
</dbReference>
<accession>A0ABN8RWB2</accession>
<evidence type="ECO:0008006" key="5">
    <source>
        <dbReference type="Google" id="ProtNLM"/>
    </source>
</evidence>
<dbReference type="EMBL" id="CALNXK010000353">
    <property type="protein sequence ID" value="CAH3183443.1"/>
    <property type="molecule type" value="Genomic_DNA"/>
</dbReference>
<dbReference type="PANTHER" id="PTHR12178">
    <property type="entry name" value="EF-HAND DOMAIN-CONTAINING PROTEIN"/>
    <property type="match status" value="1"/>
</dbReference>
<dbReference type="PROSITE" id="PS51725">
    <property type="entry name" value="ABM"/>
    <property type="match status" value="1"/>
</dbReference>
<sequence>MAGTTEEKPEPVGRSIFLDVFRRADKTDDGALSLEEFKAFFSDGILSSEDLEKLFHDIDTHKTNNLDTSELCDYFMKEMGPFSEIFANLESMNRAVSNALVESAKEYPGKSFIGKFTTRFLLNEIQGQMSCLEHHINAAVDKIDEDETKQRRPDVCQAEVTNVNIRGGRMKRKMHSFSQQTSLDASQQALRHGLSLEVDRLKELIGKLENKVKFDVIDEEEVELGNEQLVVLVSRKFQVHSKAGKAFRSNLKSYIASTSMAEGCLHLGVRTITGTYTFMVYEIWANSEDLNSHFSSDTSKMFMRGNIDHLEQPEEYHKMAVPASWWRGSTS</sequence>
<dbReference type="InterPro" id="IPR011992">
    <property type="entry name" value="EF-hand-dom_pair"/>
</dbReference>
<comment type="caution">
    <text evidence="3">The sequence shown here is derived from an EMBL/GenBank/DDBJ whole genome shotgun (WGS) entry which is preliminary data.</text>
</comment>
<dbReference type="Gene3D" id="1.10.238.10">
    <property type="entry name" value="EF-hand"/>
    <property type="match status" value="1"/>
</dbReference>
<name>A0ABN8RWB2_9CNID</name>
<protein>
    <recommendedName>
        <fullName evidence="5">N-terminal EF-hand calcium binding protein 3</fullName>
    </recommendedName>
</protein>
<keyword evidence="4" id="KW-1185">Reference proteome</keyword>